<keyword evidence="1" id="KW-0732">Signal</keyword>
<keyword evidence="3" id="KW-1185">Reference proteome</keyword>
<organism evidence="2 3">
    <name type="scientific">Dactylosporangium aurantiacum</name>
    <dbReference type="NCBI Taxonomy" id="35754"/>
    <lineage>
        <taxon>Bacteria</taxon>
        <taxon>Bacillati</taxon>
        <taxon>Actinomycetota</taxon>
        <taxon>Actinomycetes</taxon>
        <taxon>Micromonosporales</taxon>
        <taxon>Micromonosporaceae</taxon>
        <taxon>Dactylosporangium</taxon>
    </lineage>
</organism>
<dbReference type="Proteomes" id="UP001058003">
    <property type="component" value="Chromosome"/>
</dbReference>
<gene>
    <name evidence="2" type="ORF">Daura_05610</name>
</gene>
<sequence>MRILKRLLVTATAVVIAVAMTPAAAKAYDTAWHRTNQYLVAYPTYANDPTCVTIPIELAEGTYELGWDWEFGGSTVFTGTFFPTVHLEHAWYTWQNCLYPKSGFYLQTVTLTSQYHPNAPVTSQTPMYPSKDGIWRWGSYLAYVSAS</sequence>
<dbReference type="EMBL" id="CP073767">
    <property type="protein sequence ID" value="UWZ55682.1"/>
    <property type="molecule type" value="Genomic_DNA"/>
</dbReference>
<feature type="chain" id="PRO_5040251686" description="Secreted protein" evidence="1">
    <location>
        <begin position="28"/>
        <end position="147"/>
    </location>
</feature>
<name>A0A9Q9IGL8_9ACTN</name>
<evidence type="ECO:0000313" key="3">
    <source>
        <dbReference type="Proteomes" id="UP001058003"/>
    </source>
</evidence>
<dbReference type="OrthoDB" id="5190759at2"/>
<dbReference type="AlphaFoldDB" id="A0A9Q9IGL8"/>
<feature type="signal peptide" evidence="1">
    <location>
        <begin position="1"/>
        <end position="27"/>
    </location>
</feature>
<protein>
    <recommendedName>
        <fullName evidence="4">Secreted protein</fullName>
    </recommendedName>
</protein>
<evidence type="ECO:0000256" key="1">
    <source>
        <dbReference type="SAM" id="SignalP"/>
    </source>
</evidence>
<evidence type="ECO:0000313" key="2">
    <source>
        <dbReference type="EMBL" id="UWZ55682.1"/>
    </source>
</evidence>
<accession>A0A9Q9IGL8</accession>
<dbReference type="RefSeq" id="WP_033358491.1">
    <property type="nucleotide sequence ID" value="NZ_CP073767.1"/>
</dbReference>
<proteinExistence type="predicted"/>
<evidence type="ECO:0008006" key="4">
    <source>
        <dbReference type="Google" id="ProtNLM"/>
    </source>
</evidence>
<reference evidence="2" key="1">
    <citation type="submission" date="2021-04" db="EMBL/GenBank/DDBJ databases">
        <title>Dactylosporangium aurantiacum NRRL B-8018 full assembly.</title>
        <authorList>
            <person name="Hartkoorn R.C."/>
            <person name="Beaudoing E."/>
            <person name="Hot D."/>
        </authorList>
    </citation>
    <scope>NUCLEOTIDE SEQUENCE</scope>
    <source>
        <strain evidence="2">NRRL B-8018</strain>
    </source>
</reference>
<dbReference type="KEGG" id="daur:Daura_05610"/>